<evidence type="ECO:0000313" key="4">
    <source>
        <dbReference type="Proteomes" id="UP001160148"/>
    </source>
</evidence>
<sequence>MVRNYIRKSKRQNWCVDNLRNAIKDIIYNNLSYTRAVDEYKGPYTTLYDYVQRVKKKEIHLSDLTSKRSIQQLGRFKPVFDESQELELLEYIKQMECRMFGQTMLDLRKLAFDLAEINKIDHNFCKKTATAGQDWVKGFLHRHPELSIRAPEPTSAARAMGFNKPVVQSFYKLLIECIQKHNFGPDRIYNVDETGLSCVAKSQGKIIATKGRKQVGKLFSAERGQNVTATICFSASGYYVPPLLIFPRKRLLPSFLDGAPPSSYGVAHPSGWMQSDIFVEWMHHFIKHTNPTISNPVLLLLDGHSTHVKNIPVIDIAKKNHITILCFPPHTTHKLQPLDISFMRPLSTYYSQEVNLYLVNHPGRVITIYEIGKIFGLAYNKSATINNAVSGFRKAGIVPYNPDVYSDFDFMAASTTETPYTPNTTNIVDQSIDNQTPLSSNAAYTVDQFISNETTLSPGTYNIIDKPINNEIPLSPATIIAANDQFVYDGSQLLLDETILTDKYIPEASVIVSPSATSFSVSPRDILRIPHATRAKSTRNIRRGKTGVITDSPYKIELESTKNMKGNELKKKIARKLFDKPQKKKRKCNSSSSKVIDSNDQYATDECIYCTEPYTTGSKSGEKWARCIGCAKWCHELCGGVEDWTSFICDFCRANISKT</sequence>
<reference evidence="3 4" key="1">
    <citation type="submission" date="2023-01" db="EMBL/GenBank/DDBJ databases">
        <authorList>
            <person name="Whitehead M."/>
        </authorList>
    </citation>
    <scope>NUCLEOTIDE SEQUENCE [LARGE SCALE GENOMIC DNA]</scope>
</reference>
<dbReference type="EMBL" id="CARXXK010000002">
    <property type="protein sequence ID" value="CAI6357833.1"/>
    <property type="molecule type" value="Genomic_DNA"/>
</dbReference>
<evidence type="ECO:0000313" key="3">
    <source>
        <dbReference type="EMBL" id="CAI6357833.1"/>
    </source>
</evidence>
<comment type="caution">
    <text evidence="3">The sequence shown here is derived from an EMBL/GenBank/DDBJ whole genome shotgun (WGS) entry which is preliminary data.</text>
</comment>
<proteinExistence type="predicted"/>
<dbReference type="AlphaFoldDB" id="A0AAV0WPU5"/>
<dbReference type="GO" id="GO:0005634">
    <property type="term" value="C:nucleus"/>
    <property type="evidence" value="ECO:0007669"/>
    <property type="project" value="TreeGrafter"/>
</dbReference>
<gene>
    <name evidence="3" type="ORF">MEUPH1_LOCUS13418</name>
</gene>
<dbReference type="PROSITE" id="PS51253">
    <property type="entry name" value="HTH_CENPB"/>
    <property type="match status" value="1"/>
</dbReference>
<dbReference type="InterPro" id="IPR004875">
    <property type="entry name" value="DDE_SF_endonuclease_dom"/>
</dbReference>
<name>A0AAV0WPU5_9HEMI</name>
<evidence type="ECO:0000256" key="1">
    <source>
        <dbReference type="ARBA" id="ARBA00023125"/>
    </source>
</evidence>
<feature type="domain" description="HTH CENPB-type" evidence="2">
    <location>
        <begin position="72"/>
        <end position="149"/>
    </location>
</feature>
<dbReference type="GO" id="GO:0003677">
    <property type="term" value="F:DNA binding"/>
    <property type="evidence" value="ECO:0007669"/>
    <property type="project" value="UniProtKB-KW"/>
</dbReference>
<evidence type="ECO:0000259" key="2">
    <source>
        <dbReference type="PROSITE" id="PS51253"/>
    </source>
</evidence>
<dbReference type="InterPro" id="IPR050863">
    <property type="entry name" value="CenT-Element_Derived"/>
</dbReference>
<dbReference type="PANTHER" id="PTHR19303">
    <property type="entry name" value="TRANSPOSON"/>
    <property type="match status" value="1"/>
</dbReference>
<protein>
    <recommendedName>
        <fullName evidence="2">HTH CENPB-type domain-containing protein</fullName>
    </recommendedName>
</protein>
<keyword evidence="4" id="KW-1185">Reference proteome</keyword>
<accession>A0AAV0WPU5</accession>
<dbReference type="InterPro" id="IPR006600">
    <property type="entry name" value="HTH_CenpB_DNA-bd_dom"/>
</dbReference>
<keyword evidence="1" id="KW-0238">DNA-binding</keyword>
<dbReference type="CDD" id="cd15517">
    <property type="entry name" value="PHD_TCF19_like"/>
    <property type="match status" value="1"/>
</dbReference>
<organism evidence="3 4">
    <name type="scientific">Macrosiphum euphorbiae</name>
    <name type="common">potato aphid</name>
    <dbReference type="NCBI Taxonomy" id="13131"/>
    <lineage>
        <taxon>Eukaryota</taxon>
        <taxon>Metazoa</taxon>
        <taxon>Ecdysozoa</taxon>
        <taxon>Arthropoda</taxon>
        <taxon>Hexapoda</taxon>
        <taxon>Insecta</taxon>
        <taxon>Pterygota</taxon>
        <taxon>Neoptera</taxon>
        <taxon>Paraneoptera</taxon>
        <taxon>Hemiptera</taxon>
        <taxon>Sternorrhyncha</taxon>
        <taxon>Aphidomorpha</taxon>
        <taxon>Aphidoidea</taxon>
        <taxon>Aphididae</taxon>
        <taxon>Macrosiphini</taxon>
        <taxon>Macrosiphum</taxon>
    </lineage>
</organism>
<dbReference type="Proteomes" id="UP001160148">
    <property type="component" value="Unassembled WGS sequence"/>
</dbReference>
<dbReference type="Pfam" id="PF03184">
    <property type="entry name" value="DDE_1"/>
    <property type="match status" value="1"/>
</dbReference>
<dbReference type="PANTHER" id="PTHR19303:SF74">
    <property type="entry name" value="POGO TRANSPOSABLE ELEMENT WITH KRAB DOMAIN"/>
    <property type="match status" value="1"/>
</dbReference>